<sequence>MKRSASKLALEEFLRLDSTTTTTEDWSDSIRQQLDDDCFFLNADIPADFTFDVRAREILTGLSTACGFPDDLLWSAATTTTTIDSQSSICAGSPLPEKKPQDTPASRLINSGSDQSEYDDVEIEAGPCEQSNNSPTDVRRSKRMVSNRESARRSRKRKQAHLQQLESQVDQLTGENAYLFKQLSTAAQQFKDAAANNRVIKSDVEALRANVKLAEEMIARGSLTSSLNHLLQTHLSFPQTLMTSHSRLTSVSPTITIPRDEASFTGILLPASGQTTSLAPQASDHSNNRTMDDVLSCVTDVWPLEPHVPVVSK</sequence>
<comment type="subcellular location">
    <subcellularLocation>
        <location evidence="1">Nucleus</location>
    </subcellularLocation>
</comment>
<protein>
    <recommendedName>
        <fullName evidence="7">BZIP domain-containing protein</fullName>
    </recommendedName>
</protein>
<dbReference type="InterPro" id="IPR045314">
    <property type="entry name" value="bZIP_plant_GBF1"/>
</dbReference>
<evidence type="ECO:0000256" key="1">
    <source>
        <dbReference type="ARBA" id="ARBA00004123"/>
    </source>
</evidence>
<dbReference type="FunFam" id="1.20.5.170:FF:000020">
    <property type="entry name" value="BZIP transcription factor"/>
    <property type="match status" value="1"/>
</dbReference>
<dbReference type="PROSITE" id="PS50217">
    <property type="entry name" value="BZIP"/>
    <property type="match status" value="1"/>
</dbReference>
<dbReference type="PANTHER" id="PTHR47693:SF1">
    <property type="entry name" value="BZIP TRANSCRIPTION FACTOR RISBZ3"/>
    <property type="match status" value="1"/>
</dbReference>
<keyword evidence="3" id="KW-0238">DNA-binding</keyword>
<keyword evidence="5" id="KW-0539">Nucleus</keyword>
<dbReference type="GO" id="GO:0005634">
    <property type="term" value="C:nucleus"/>
    <property type="evidence" value="ECO:0007669"/>
    <property type="project" value="UniProtKB-SubCell"/>
</dbReference>
<keyword evidence="9" id="KW-1185">Reference proteome</keyword>
<dbReference type="Gene3D" id="1.20.5.170">
    <property type="match status" value="1"/>
</dbReference>
<dbReference type="PANTHER" id="PTHR47693">
    <property type="entry name" value="BZIP TRANSCRIPTION FACTOR RISBZ3-RELATED"/>
    <property type="match status" value="1"/>
</dbReference>
<dbReference type="SMART" id="SM00338">
    <property type="entry name" value="BRLZ"/>
    <property type="match status" value="1"/>
</dbReference>
<keyword evidence="2" id="KW-0805">Transcription regulation</keyword>
<dbReference type="EnsemblPlants" id="Kaladp0515s0192.1.v1.1">
    <property type="protein sequence ID" value="Kaladp0515s0192.1.v1.1"/>
    <property type="gene ID" value="Kaladp0515s0192.v1.1"/>
</dbReference>
<proteinExistence type="predicted"/>
<feature type="domain" description="BZIP" evidence="7">
    <location>
        <begin position="137"/>
        <end position="191"/>
    </location>
</feature>
<dbReference type="Pfam" id="PF00170">
    <property type="entry name" value="bZIP_1"/>
    <property type="match status" value="1"/>
</dbReference>
<dbReference type="InterPro" id="IPR004827">
    <property type="entry name" value="bZIP"/>
</dbReference>
<evidence type="ECO:0000313" key="8">
    <source>
        <dbReference type="EnsemblPlants" id="Kaladp0515s0192.1.v1.1"/>
    </source>
</evidence>
<dbReference type="GO" id="GO:0003700">
    <property type="term" value="F:DNA-binding transcription factor activity"/>
    <property type="evidence" value="ECO:0007669"/>
    <property type="project" value="InterPro"/>
</dbReference>
<evidence type="ECO:0000256" key="6">
    <source>
        <dbReference type="SAM" id="MobiDB-lite"/>
    </source>
</evidence>
<name>A0A7N0VCG9_KALFE</name>
<dbReference type="InterPro" id="IPR044168">
    <property type="entry name" value="RISBZ3/4/5"/>
</dbReference>
<dbReference type="AlphaFoldDB" id="A0A7N0VCG9"/>
<dbReference type="GO" id="GO:0046983">
    <property type="term" value="F:protein dimerization activity"/>
    <property type="evidence" value="ECO:0007669"/>
    <property type="project" value="UniProtKB-ARBA"/>
</dbReference>
<keyword evidence="4" id="KW-0804">Transcription</keyword>
<evidence type="ECO:0000256" key="3">
    <source>
        <dbReference type="ARBA" id="ARBA00023125"/>
    </source>
</evidence>
<evidence type="ECO:0000256" key="2">
    <source>
        <dbReference type="ARBA" id="ARBA00023015"/>
    </source>
</evidence>
<organism evidence="8 9">
    <name type="scientific">Kalanchoe fedtschenkoi</name>
    <name type="common">Lavender scallops</name>
    <name type="synonym">South American air plant</name>
    <dbReference type="NCBI Taxonomy" id="63787"/>
    <lineage>
        <taxon>Eukaryota</taxon>
        <taxon>Viridiplantae</taxon>
        <taxon>Streptophyta</taxon>
        <taxon>Embryophyta</taxon>
        <taxon>Tracheophyta</taxon>
        <taxon>Spermatophyta</taxon>
        <taxon>Magnoliopsida</taxon>
        <taxon>eudicotyledons</taxon>
        <taxon>Gunneridae</taxon>
        <taxon>Pentapetalae</taxon>
        <taxon>Saxifragales</taxon>
        <taxon>Crassulaceae</taxon>
        <taxon>Kalanchoe</taxon>
    </lineage>
</organism>
<dbReference type="SUPFAM" id="SSF57959">
    <property type="entry name" value="Leucine zipper domain"/>
    <property type="match status" value="1"/>
</dbReference>
<feature type="region of interest" description="Disordered" evidence="6">
    <location>
        <begin position="85"/>
        <end position="160"/>
    </location>
</feature>
<dbReference type="GO" id="GO:0003677">
    <property type="term" value="F:DNA binding"/>
    <property type="evidence" value="ECO:0007669"/>
    <property type="project" value="UniProtKB-KW"/>
</dbReference>
<dbReference type="InterPro" id="IPR046347">
    <property type="entry name" value="bZIP_sf"/>
</dbReference>
<dbReference type="OMA" id="PTITVCG"/>
<dbReference type="Gramene" id="Kaladp0515s0192.1.v1.1">
    <property type="protein sequence ID" value="Kaladp0515s0192.1.v1.1"/>
    <property type="gene ID" value="Kaladp0515s0192.v1.1"/>
</dbReference>
<reference evidence="8" key="1">
    <citation type="submission" date="2021-01" db="UniProtKB">
        <authorList>
            <consortium name="EnsemblPlants"/>
        </authorList>
    </citation>
    <scope>IDENTIFICATION</scope>
</reference>
<accession>A0A7N0VCG9</accession>
<evidence type="ECO:0000256" key="4">
    <source>
        <dbReference type="ARBA" id="ARBA00023163"/>
    </source>
</evidence>
<evidence type="ECO:0000313" key="9">
    <source>
        <dbReference type="Proteomes" id="UP000594263"/>
    </source>
</evidence>
<dbReference type="Proteomes" id="UP000594263">
    <property type="component" value="Unplaced"/>
</dbReference>
<dbReference type="PROSITE" id="PS00036">
    <property type="entry name" value="BZIP_BASIC"/>
    <property type="match status" value="1"/>
</dbReference>
<evidence type="ECO:0000256" key="5">
    <source>
        <dbReference type="ARBA" id="ARBA00023242"/>
    </source>
</evidence>
<dbReference type="CDD" id="cd14702">
    <property type="entry name" value="bZIP_plant_GBF1"/>
    <property type="match status" value="1"/>
</dbReference>
<evidence type="ECO:0000259" key="7">
    <source>
        <dbReference type="PROSITE" id="PS50217"/>
    </source>
</evidence>